<keyword evidence="2" id="KW-1185">Reference proteome</keyword>
<gene>
    <name evidence="1" type="ORF">KPL71_001411</name>
</gene>
<accession>A0ACB8NWI2</accession>
<name>A0ACB8NWI2_CITSI</name>
<sequence length="864" mass="98626">MKIENAEEEKRRIEIQTRGPVKRGDLRRRGDKFGYSSRVNTDDRRHYDKGLFNYRQPERPGRNWEGNHERREISLVGRGQEGGNNYGRNQRENQGRYYNRLPPPVDRRGSRLANRVNLLEQSGRYTPLNTSRAEIYAAIKDKRLLTPPKTIVGGLGGNAHHKYCEFHKVTGHGTVDCIDLKKHIEWLVQNQYLKEYVDDQKRVGRRGDIRDNVTMVIMGGPTLAGDSNRSRRNYKRYSLKSFEVNFNVSAPKKQWVQKLSIMFTDEDEEEEVVVHPYEDVLVVKVVLAGQELNRAFVDGGSSVDILFKQTLDDLQIGDLRLDPIRTSLKGFGGVELIPLELIDLLMTIGSSPLQNGVSSTHMQCVKFRVQGGVRVMRGQQQVARSCYTTTARESMQITRYNQIRMSTADKEKTAFVTDQGLYCYHVMPFGLKNAGATYQRLVNKLFKPLIGSIVIPPESSLKTRLLQEFHDPKIGGHSGVLKTWKRLAQNFYWDGMKNNVKKYVAACDTCQRNKFESRSPAGLLQPLSVPSQVWEDISIDFIEGLPNSNGKNAILVVVDRLTKYAHFIEVSHPFTAKKRAEVFVDRVAQLHGVPCTIVSDHDVVFTNKFWKEFFKLQGMQLKMSSAYHPETDGQTEVVNRSLHAIGLTPFQALYGRPPPSVSRYIPGTSNVHKVDKELMSKDDLLKLLKQNLEMAKNRMKQQTDRHRRDVQFDIGDLVYLKLQPFRQQSVFKRANQKLASKYYGDGEVPLYTTPHVSDDGILELQPAAVKDFRWVKRTGKLHMEVLVHSSHLPEEEATWESVDQVKQQFPDFDLEGKVNVPGRGYVEPRKTTRAKKPNPKYLALLDVSNTNDVGAKMLGQVLDA</sequence>
<proteinExistence type="predicted"/>
<dbReference type="Proteomes" id="UP000829398">
    <property type="component" value="Chromosome 1"/>
</dbReference>
<comment type="caution">
    <text evidence="1">The sequence shown here is derived from an EMBL/GenBank/DDBJ whole genome shotgun (WGS) entry which is preliminary data.</text>
</comment>
<protein>
    <submittedName>
        <fullName evidence="1">Integrase catalytic domain-containing protein</fullName>
    </submittedName>
</protein>
<reference evidence="2" key="1">
    <citation type="journal article" date="2023" name="Hortic. Res.">
        <title>A chromosome-level phased genome enabling allele-level studies in sweet orange: a case study on citrus Huanglongbing tolerance.</title>
        <authorList>
            <person name="Wu B."/>
            <person name="Yu Q."/>
            <person name="Deng Z."/>
            <person name="Duan Y."/>
            <person name="Luo F."/>
            <person name="Gmitter F. Jr."/>
        </authorList>
    </citation>
    <scope>NUCLEOTIDE SEQUENCE [LARGE SCALE GENOMIC DNA]</scope>
    <source>
        <strain evidence="2">cv. Valencia</strain>
    </source>
</reference>
<organism evidence="1 2">
    <name type="scientific">Citrus sinensis</name>
    <name type="common">Sweet orange</name>
    <name type="synonym">Citrus aurantium var. sinensis</name>
    <dbReference type="NCBI Taxonomy" id="2711"/>
    <lineage>
        <taxon>Eukaryota</taxon>
        <taxon>Viridiplantae</taxon>
        <taxon>Streptophyta</taxon>
        <taxon>Embryophyta</taxon>
        <taxon>Tracheophyta</taxon>
        <taxon>Spermatophyta</taxon>
        <taxon>Magnoliopsida</taxon>
        <taxon>eudicotyledons</taxon>
        <taxon>Gunneridae</taxon>
        <taxon>Pentapetalae</taxon>
        <taxon>rosids</taxon>
        <taxon>malvids</taxon>
        <taxon>Sapindales</taxon>
        <taxon>Rutaceae</taxon>
        <taxon>Aurantioideae</taxon>
        <taxon>Citrus</taxon>
    </lineage>
</organism>
<evidence type="ECO:0000313" key="2">
    <source>
        <dbReference type="Proteomes" id="UP000829398"/>
    </source>
</evidence>
<dbReference type="EMBL" id="CM039170">
    <property type="protein sequence ID" value="KAH9802499.1"/>
    <property type="molecule type" value="Genomic_DNA"/>
</dbReference>
<evidence type="ECO:0000313" key="1">
    <source>
        <dbReference type="EMBL" id="KAH9802499.1"/>
    </source>
</evidence>